<comment type="similarity">
    <text evidence="7">Belongs to the GntP permease family.</text>
</comment>
<comment type="caution">
    <text evidence="9">The sequence shown here is derived from an EMBL/GenBank/DDBJ whole genome shotgun (WGS) entry which is preliminary data.</text>
</comment>
<keyword evidence="6 8" id="KW-0472">Membrane</keyword>
<dbReference type="InterPro" id="IPR003474">
    <property type="entry name" value="Glcn_transporter"/>
</dbReference>
<feature type="transmembrane region" description="Helical" evidence="8">
    <location>
        <begin position="228"/>
        <end position="252"/>
    </location>
</feature>
<dbReference type="OrthoDB" id="4325159at2"/>
<evidence type="ECO:0000256" key="7">
    <source>
        <dbReference type="ARBA" id="ARBA00049663"/>
    </source>
</evidence>
<keyword evidence="5 8" id="KW-1133">Transmembrane helix</keyword>
<dbReference type="eggNOG" id="COG2610">
    <property type="taxonomic scope" value="Bacteria"/>
</dbReference>
<feature type="transmembrane region" description="Helical" evidence="8">
    <location>
        <begin position="174"/>
        <end position="197"/>
    </location>
</feature>
<dbReference type="RefSeq" id="WP_033520385.1">
    <property type="nucleotide sequence ID" value="NZ_JDUS01000001.1"/>
</dbReference>
<organism evidence="9 10">
    <name type="scientific">Bifidobacterium bohemicum DSM 22767</name>
    <dbReference type="NCBI Taxonomy" id="1437606"/>
    <lineage>
        <taxon>Bacteria</taxon>
        <taxon>Bacillati</taxon>
        <taxon>Actinomycetota</taxon>
        <taxon>Actinomycetes</taxon>
        <taxon>Bifidobacteriales</taxon>
        <taxon>Bifidobacteriaceae</taxon>
        <taxon>Bifidobacterium</taxon>
    </lineage>
</organism>
<name>A0A086ZK02_9BIFI</name>
<dbReference type="Pfam" id="PF02447">
    <property type="entry name" value="GntP_permease"/>
    <property type="match status" value="1"/>
</dbReference>
<feature type="transmembrane region" description="Helical" evidence="8">
    <location>
        <begin position="419"/>
        <end position="443"/>
    </location>
</feature>
<feature type="transmembrane region" description="Helical" evidence="8">
    <location>
        <begin position="305"/>
        <end position="323"/>
    </location>
</feature>
<evidence type="ECO:0000256" key="5">
    <source>
        <dbReference type="ARBA" id="ARBA00022989"/>
    </source>
</evidence>
<keyword evidence="2" id="KW-0813">Transport</keyword>
<evidence type="ECO:0000256" key="4">
    <source>
        <dbReference type="ARBA" id="ARBA00022692"/>
    </source>
</evidence>
<reference evidence="9 10" key="1">
    <citation type="submission" date="2014-03" db="EMBL/GenBank/DDBJ databases">
        <title>Genomics of Bifidobacteria.</title>
        <authorList>
            <person name="Ventura M."/>
            <person name="Milani C."/>
            <person name="Lugli G.A."/>
        </authorList>
    </citation>
    <scope>NUCLEOTIDE SEQUENCE [LARGE SCALE GENOMIC DNA]</scope>
    <source>
        <strain evidence="9 10">DSM 22767</strain>
    </source>
</reference>
<feature type="transmembrane region" description="Helical" evidence="8">
    <location>
        <begin position="96"/>
        <end position="129"/>
    </location>
</feature>
<comment type="subcellular location">
    <subcellularLocation>
        <location evidence="1">Cell membrane</location>
        <topology evidence="1">Multi-pass membrane protein</topology>
    </subcellularLocation>
</comment>
<evidence type="ECO:0000256" key="8">
    <source>
        <dbReference type="SAM" id="Phobius"/>
    </source>
</evidence>
<evidence type="ECO:0000313" key="9">
    <source>
        <dbReference type="EMBL" id="KFI46852.1"/>
    </source>
</evidence>
<keyword evidence="4 8" id="KW-0812">Transmembrane</keyword>
<feature type="transmembrane region" description="Helical" evidence="8">
    <location>
        <begin position="343"/>
        <end position="372"/>
    </location>
</feature>
<dbReference type="NCBIfam" id="TIGR00791">
    <property type="entry name" value="gntP"/>
    <property type="match status" value="1"/>
</dbReference>
<dbReference type="GO" id="GO:0005886">
    <property type="term" value="C:plasma membrane"/>
    <property type="evidence" value="ECO:0007669"/>
    <property type="project" value="UniProtKB-SubCell"/>
</dbReference>
<dbReference type="EMBL" id="JGYP01000001">
    <property type="protein sequence ID" value="KFI46852.1"/>
    <property type="molecule type" value="Genomic_DNA"/>
</dbReference>
<feature type="transmembrane region" description="Helical" evidence="8">
    <location>
        <begin position="28"/>
        <end position="46"/>
    </location>
</feature>
<dbReference type="STRING" id="1437606.BBOH_0326"/>
<evidence type="ECO:0000256" key="3">
    <source>
        <dbReference type="ARBA" id="ARBA00022475"/>
    </source>
</evidence>
<dbReference type="PANTHER" id="PTHR30354">
    <property type="entry name" value="GNT FAMILY GLUCONATE TRANSPORTER"/>
    <property type="match status" value="1"/>
</dbReference>
<keyword evidence="10" id="KW-1185">Reference proteome</keyword>
<dbReference type="PIRSF" id="PIRSF002746">
    <property type="entry name" value="Gluconate_transporter"/>
    <property type="match status" value="1"/>
</dbReference>
<feature type="transmembrane region" description="Helical" evidence="8">
    <location>
        <begin position="58"/>
        <end position="76"/>
    </location>
</feature>
<gene>
    <name evidence="9" type="ORF">BBOH_0326</name>
</gene>
<feature type="transmembrane region" description="Helical" evidence="8">
    <location>
        <begin position="264"/>
        <end position="284"/>
    </location>
</feature>
<evidence type="ECO:0000256" key="6">
    <source>
        <dbReference type="ARBA" id="ARBA00023136"/>
    </source>
</evidence>
<dbReference type="PANTHER" id="PTHR30354:SF22">
    <property type="entry name" value="HIGH-AFFINITY GLUCONATE TRANSPORTER"/>
    <property type="match status" value="1"/>
</dbReference>
<dbReference type="AlphaFoldDB" id="A0A086ZK02"/>
<dbReference type="Proteomes" id="UP000029096">
    <property type="component" value="Unassembled WGS sequence"/>
</dbReference>
<dbReference type="GO" id="GO:0015128">
    <property type="term" value="F:gluconate transmembrane transporter activity"/>
    <property type="evidence" value="ECO:0007669"/>
    <property type="project" value="InterPro"/>
</dbReference>
<sequence>MPLIIVACAVAVLIFLIAKCKLNTFVSLVVTSILAALVLQIPPAKIPQTIENGIGSQLGHLAIIFGFGSMLGKLVSDSGGGHRIAMTLINKFGRRHIQIAVVLASFIVGIALFFEVGLVVLLPIIFVIAREIDMPFMQLGLSAAVTLNVAHAFLPPHPAPTAITGTLGADMGQVMIYGIIVSIPTVIISGPLFNHLLHKLRPGLYRKDISISVLGEYKEFKTEDTPGFGISVLTSLMPVLLIAVATICSFVLPKKNLVNDAIQFIGAPDIAMLLAMLFAVWSMGFRQKKNMRDITGSMEQSVKQIAMMLLIIGGGGAFKQVLVDGGVSDYVSHMFTNISMPPLIAAWLITAILRVCVGSSTVASLTGAGLVLPLLASTGANPALMVLAVGAGSVFCDHVNDAGFWMIKEYFGLSLKDTLSSWTVVTAVISVVGLLSVLALSLFV</sequence>
<evidence type="ECO:0000256" key="1">
    <source>
        <dbReference type="ARBA" id="ARBA00004651"/>
    </source>
</evidence>
<proteinExistence type="inferred from homology"/>
<accession>A0A086ZK02</accession>
<protein>
    <submittedName>
        <fullName evidence="9">Gluconate transporter</fullName>
    </submittedName>
</protein>
<evidence type="ECO:0000313" key="10">
    <source>
        <dbReference type="Proteomes" id="UP000029096"/>
    </source>
</evidence>
<keyword evidence="3" id="KW-1003">Cell membrane</keyword>
<evidence type="ECO:0000256" key="2">
    <source>
        <dbReference type="ARBA" id="ARBA00022448"/>
    </source>
</evidence>